<organism evidence="1 2">
    <name type="scientific">Dreissena polymorpha</name>
    <name type="common">Zebra mussel</name>
    <name type="synonym">Mytilus polymorpha</name>
    <dbReference type="NCBI Taxonomy" id="45954"/>
    <lineage>
        <taxon>Eukaryota</taxon>
        <taxon>Metazoa</taxon>
        <taxon>Spiralia</taxon>
        <taxon>Lophotrochozoa</taxon>
        <taxon>Mollusca</taxon>
        <taxon>Bivalvia</taxon>
        <taxon>Autobranchia</taxon>
        <taxon>Heteroconchia</taxon>
        <taxon>Euheterodonta</taxon>
        <taxon>Imparidentia</taxon>
        <taxon>Neoheterodontei</taxon>
        <taxon>Myida</taxon>
        <taxon>Dreissenoidea</taxon>
        <taxon>Dreissenidae</taxon>
        <taxon>Dreissena</taxon>
    </lineage>
</organism>
<name>A0A9D3Z0E5_DREPO</name>
<dbReference type="EMBL" id="JAIWYP010000014">
    <property type="protein sequence ID" value="KAH3708381.1"/>
    <property type="molecule type" value="Genomic_DNA"/>
</dbReference>
<evidence type="ECO:0000313" key="2">
    <source>
        <dbReference type="Proteomes" id="UP000828390"/>
    </source>
</evidence>
<sequence length="364" mass="41985">MSKDLLDLIDFTPFGRQFPTAQYDEMDKLSDDFNQSSLQDPYYRAASRPHIAYADSDNANLNNRFPGRDKSYFRQDCTSAGTDVDYPAPDMRPTYQPESKHPFAGYSPRFSNQRPARTFGFADRTPANHPTYSDQGHRDMQMKRIGNLPKTLTYDGKSNWRAFYVKFSKYAEAKRWKAQDCKDNLCWCLTGKAGDFFANLVEKYDDMEYFDIIKRFEKRFGYQDLPETATIAFNTARQEGEEDLDDWADRIMTLATKAFRDLPEDYMYRQAVLRFCHGCFNREAVEMAANARPSTMEAAVDKVKWAVHTHTAVHGRAKRDVRQVSVQDISQGYSVYAVKEESQTTTGQSTLTRFGGCEKRLDTI</sequence>
<evidence type="ECO:0008006" key="3">
    <source>
        <dbReference type="Google" id="ProtNLM"/>
    </source>
</evidence>
<gene>
    <name evidence="1" type="ORF">DPMN_067830</name>
</gene>
<dbReference type="Proteomes" id="UP000828390">
    <property type="component" value="Unassembled WGS sequence"/>
</dbReference>
<protein>
    <recommendedName>
        <fullName evidence="3">Retrotransposon gag domain-containing protein</fullName>
    </recommendedName>
</protein>
<reference evidence="1" key="1">
    <citation type="journal article" date="2019" name="bioRxiv">
        <title>The Genome of the Zebra Mussel, Dreissena polymorpha: A Resource for Invasive Species Research.</title>
        <authorList>
            <person name="McCartney M.A."/>
            <person name="Auch B."/>
            <person name="Kono T."/>
            <person name="Mallez S."/>
            <person name="Zhang Y."/>
            <person name="Obille A."/>
            <person name="Becker A."/>
            <person name="Abrahante J.E."/>
            <person name="Garbe J."/>
            <person name="Badalamenti J.P."/>
            <person name="Herman A."/>
            <person name="Mangelson H."/>
            <person name="Liachko I."/>
            <person name="Sullivan S."/>
            <person name="Sone E.D."/>
            <person name="Koren S."/>
            <person name="Silverstein K.A.T."/>
            <person name="Beckman K.B."/>
            <person name="Gohl D.M."/>
        </authorList>
    </citation>
    <scope>NUCLEOTIDE SEQUENCE</scope>
    <source>
        <strain evidence="1">Duluth1</strain>
        <tissue evidence="1">Whole animal</tissue>
    </source>
</reference>
<dbReference type="AlphaFoldDB" id="A0A9D3Z0E5"/>
<proteinExistence type="predicted"/>
<evidence type="ECO:0000313" key="1">
    <source>
        <dbReference type="EMBL" id="KAH3708381.1"/>
    </source>
</evidence>
<reference evidence="1" key="2">
    <citation type="submission" date="2020-11" db="EMBL/GenBank/DDBJ databases">
        <authorList>
            <person name="McCartney M.A."/>
            <person name="Auch B."/>
            <person name="Kono T."/>
            <person name="Mallez S."/>
            <person name="Becker A."/>
            <person name="Gohl D.M."/>
            <person name="Silverstein K.A.T."/>
            <person name="Koren S."/>
            <person name="Bechman K.B."/>
            <person name="Herman A."/>
            <person name="Abrahante J.E."/>
            <person name="Garbe J."/>
        </authorList>
    </citation>
    <scope>NUCLEOTIDE SEQUENCE</scope>
    <source>
        <strain evidence="1">Duluth1</strain>
        <tissue evidence="1">Whole animal</tissue>
    </source>
</reference>
<accession>A0A9D3Z0E5</accession>
<comment type="caution">
    <text evidence="1">The sequence shown here is derived from an EMBL/GenBank/DDBJ whole genome shotgun (WGS) entry which is preliminary data.</text>
</comment>
<keyword evidence="2" id="KW-1185">Reference proteome</keyword>